<dbReference type="EMBL" id="CP011112">
    <property type="protein sequence ID" value="AKU15135.1"/>
    <property type="molecule type" value="Genomic_DNA"/>
</dbReference>
<gene>
    <name evidence="1" type="ORF">VV02_03410</name>
</gene>
<evidence type="ECO:0000313" key="2">
    <source>
        <dbReference type="Proteomes" id="UP000066480"/>
    </source>
</evidence>
<proteinExistence type="predicted"/>
<evidence type="ECO:0000313" key="1">
    <source>
        <dbReference type="EMBL" id="AKU15135.1"/>
    </source>
</evidence>
<sequence>MRHAEQAALAYYWADDPIDLDWPERSKRFARYLGEVFVRSFEGSWMWIDVDRRGSNEPVVREPATPAYLEVELHVGGAMTERTGEKWARLFNYSLEDYEAWVAAGRLSPEDWFEYRVEHGR</sequence>
<reference evidence="1 2" key="1">
    <citation type="submission" date="2015-03" db="EMBL/GenBank/DDBJ databases">
        <title>Luteipulveratus halotolerans sp. nov., a novel actinobacterium (Dermacoccaceae) from Sarawak, Malaysia.</title>
        <authorList>
            <person name="Juboi H."/>
            <person name="Basik A."/>
            <person name="Shamsul S.S."/>
            <person name="Arnold P."/>
            <person name="Schmitt E.K."/>
            <person name="Sanglier J.-J."/>
            <person name="Yeo T."/>
        </authorList>
    </citation>
    <scope>NUCLEOTIDE SEQUENCE [LARGE SCALE GENOMIC DNA]</scope>
    <source>
        <strain evidence="1 2">MN07-A0370</strain>
    </source>
</reference>
<dbReference type="AlphaFoldDB" id="A0A0K1JEV3"/>
<organism evidence="1 2">
    <name type="scientific">Luteipulveratus mongoliensis</name>
    <dbReference type="NCBI Taxonomy" id="571913"/>
    <lineage>
        <taxon>Bacteria</taxon>
        <taxon>Bacillati</taxon>
        <taxon>Actinomycetota</taxon>
        <taxon>Actinomycetes</taxon>
        <taxon>Micrococcales</taxon>
        <taxon>Dermacoccaceae</taxon>
        <taxon>Luteipulveratus</taxon>
    </lineage>
</organism>
<dbReference type="STRING" id="571913.VV02_03410"/>
<keyword evidence="2" id="KW-1185">Reference proteome</keyword>
<name>A0A0K1JEV3_9MICO</name>
<dbReference type="Proteomes" id="UP000066480">
    <property type="component" value="Chromosome"/>
</dbReference>
<protein>
    <submittedName>
        <fullName evidence="1">Uncharacterized protein</fullName>
    </submittedName>
</protein>
<dbReference type="KEGG" id="lmoi:VV02_03410"/>
<accession>A0A0K1JEV3</accession>